<dbReference type="EMBL" id="VIGC01000015">
    <property type="protein sequence ID" value="TQE95307.1"/>
    <property type="molecule type" value="Genomic_DNA"/>
</dbReference>
<feature type="transmembrane region" description="Helical" evidence="6">
    <location>
        <begin position="163"/>
        <end position="180"/>
    </location>
</feature>
<dbReference type="GO" id="GO:0005886">
    <property type="term" value="C:plasma membrane"/>
    <property type="evidence" value="ECO:0007669"/>
    <property type="project" value="UniProtKB-SubCell"/>
</dbReference>
<keyword evidence="8" id="KW-1185">Reference proteome</keyword>
<gene>
    <name evidence="7" type="ORF">FKZ61_13125</name>
</gene>
<dbReference type="Proteomes" id="UP000317371">
    <property type="component" value="Unassembled WGS sequence"/>
</dbReference>
<reference evidence="7 8" key="1">
    <citation type="submission" date="2019-06" db="EMBL/GenBank/DDBJ databases">
        <title>Genome sequence of Litorilinea aerophila BAA-2444.</title>
        <authorList>
            <person name="Maclea K.S."/>
            <person name="Maurais E.G."/>
            <person name="Iannazzi L.C."/>
        </authorList>
    </citation>
    <scope>NUCLEOTIDE SEQUENCE [LARGE SCALE GENOMIC DNA]</scope>
    <source>
        <strain evidence="7 8">ATCC BAA-2444</strain>
    </source>
</reference>
<dbReference type="InParanoid" id="A0A540VEY8"/>
<dbReference type="PANTHER" id="PTHR43370:SF2">
    <property type="entry name" value="ABC TRANSPORTER PERMEASE PROTEIN"/>
    <property type="match status" value="1"/>
</dbReference>
<organism evidence="7 8">
    <name type="scientific">Litorilinea aerophila</name>
    <dbReference type="NCBI Taxonomy" id="1204385"/>
    <lineage>
        <taxon>Bacteria</taxon>
        <taxon>Bacillati</taxon>
        <taxon>Chloroflexota</taxon>
        <taxon>Caldilineae</taxon>
        <taxon>Caldilineales</taxon>
        <taxon>Caldilineaceae</taxon>
        <taxon>Litorilinea</taxon>
    </lineage>
</organism>
<evidence type="ECO:0000313" key="7">
    <source>
        <dbReference type="EMBL" id="TQE95307.1"/>
    </source>
</evidence>
<evidence type="ECO:0000256" key="2">
    <source>
        <dbReference type="ARBA" id="ARBA00022475"/>
    </source>
</evidence>
<protein>
    <submittedName>
        <fullName evidence="7">ABC transporter permease</fullName>
    </submittedName>
</protein>
<accession>A0A540VEY8</accession>
<proteinExistence type="predicted"/>
<dbReference type="PANTHER" id="PTHR43370">
    <property type="entry name" value="SUGAR ABC TRANSPORTER INTEGRAL MEMBRANE PROTEIN-RELATED"/>
    <property type="match status" value="1"/>
</dbReference>
<keyword evidence="5 6" id="KW-0472">Membrane</keyword>
<keyword evidence="3 6" id="KW-0812">Transmembrane</keyword>
<evidence type="ECO:0000256" key="1">
    <source>
        <dbReference type="ARBA" id="ARBA00004651"/>
    </source>
</evidence>
<feature type="transmembrane region" description="Helical" evidence="6">
    <location>
        <begin position="210"/>
        <end position="232"/>
    </location>
</feature>
<comment type="subcellular location">
    <subcellularLocation>
        <location evidence="1">Cell membrane</location>
        <topology evidence="1">Multi-pass membrane protein</topology>
    </subcellularLocation>
</comment>
<keyword evidence="4 6" id="KW-1133">Transmembrane helix</keyword>
<dbReference type="InterPro" id="IPR001851">
    <property type="entry name" value="ABC_transp_permease"/>
</dbReference>
<evidence type="ECO:0000256" key="6">
    <source>
        <dbReference type="SAM" id="Phobius"/>
    </source>
</evidence>
<evidence type="ECO:0000256" key="5">
    <source>
        <dbReference type="ARBA" id="ARBA00023136"/>
    </source>
</evidence>
<dbReference type="AlphaFoldDB" id="A0A540VEY8"/>
<feature type="transmembrane region" description="Helical" evidence="6">
    <location>
        <begin position="45"/>
        <end position="65"/>
    </location>
</feature>
<dbReference type="OrthoDB" id="9792579at2"/>
<feature type="transmembrane region" description="Helical" evidence="6">
    <location>
        <begin position="12"/>
        <end position="33"/>
    </location>
</feature>
<evidence type="ECO:0000256" key="4">
    <source>
        <dbReference type="ARBA" id="ARBA00022989"/>
    </source>
</evidence>
<evidence type="ECO:0000256" key="3">
    <source>
        <dbReference type="ARBA" id="ARBA00022692"/>
    </source>
</evidence>
<feature type="transmembrane region" description="Helical" evidence="6">
    <location>
        <begin position="238"/>
        <end position="254"/>
    </location>
</feature>
<dbReference type="CDD" id="cd06580">
    <property type="entry name" value="TM_PBP1_transp_TpRbsC_like"/>
    <property type="match status" value="1"/>
</dbReference>
<keyword evidence="2" id="KW-1003">Cell membrane</keyword>
<evidence type="ECO:0000313" key="8">
    <source>
        <dbReference type="Proteomes" id="UP000317371"/>
    </source>
</evidence>
<feature type="transmembrane region" description="Helical" evidence="6">
    <location>
        <begin position="77"/>
        <end position="101"/>
    </location>
</feature>
<dbReference type="RefSeq" id="WP_141610585.1">
    <property type="nucleotide sequence ID" value="NZ_VIGC02000015.1"/>
</dbReference>
<feature type="transmembrane region" description="Helical" evidence="6">
    <location>
        <begin position="108"/>
        <end position="126"/>
    </location>
</feature>
<sequence length="323" mass="33859">MADWGPLLTLTFLTTLLISGIRLAIPIFLAALGEIITERGGVLNLGLEGIMLAGALAGFMTAYAAEQSATPWLVGLAPWLGLGAGLIAGLLMGLIMAVLAVSLQTDQVVTSIMLVILGQGITTYVYRQQFSSLTARVTGMKPVPIPVLADLPLVGPVLFNHDLVTYGSLLLLAASLFFLYRTTWGLNIRAVGEHPAAAETSGVNVVAVRYGAVLLGAALTGLGGAVLTVAQLGIFNEGITAGRGWIAVALVIFARWRPERAFAGALLFGIATALQFRIQALNLEAIPYELLLMLPYVLTLLVLLQGGGRSVAPAALGRAYVKE</sequence>
<comment type="caution">
    <text evidence="7">The sequence shown here is derived from an EMBL/GenBank/DDBJ whole genome shotgun (WGS) entry which is preliminary data.</text>
</comment>
<dbReference type="GO" id="GO:0022857">
    <property type="term" value="F:transmembrane transporter activity"/>
    <property type="evidence" value="ECO:0007669"/>
    <property type="project" value="InterPro"/>
</dbReference>
<feature type="transmembrane region" description="Helical" evidence="6">
    <location>
        <begin position="286"/>
        <end position="304"/>
    </location>
</feature>
<name>A0A540VEY8_9CHLR</name>
<feature type="transmembrane region" description="Helical" evidence="6">
    <location>
        <begin position="261"/>
        <end position="280"/>
    </location>
</feature>
<dbReference type="Pfam" id="PF02653">
    <property type="entry name" value="BPD_transp_2"/>
    <property type="match status" value="1"/>
</dbReference>